<evidence type="ECO:0000256" key="1">
    <source>
        <dbReference type="SAM" id="MobiDB-lite"/>
    </source>
</evidence>
<name>A0A022RVB2_ERYGU</name>
<proteinExistence type="predicted"/>
<dbReference type="AlphaFoldDB" id="A0A022RVB2"/>
<organism evidence="2 3">
    <name type="scientific">Erythranthe guttata</name>
    <name type="common">Yellow monkey flower</name>
    <name type="synonym">Mimulus guttatus</name>
    <dbReference type="NCBI Taxonomy" id="4155"/>
    <lineage>
        <taxon>Eukaryota</taxon>
        <taxon>Viridiplantae</taxon>
        <taxon>Streptophyta</taxon>
        <taxon>Embryophyta</taxon>
        <taxon>Tracheophyta</taxon>
        <taxon>Spermatophyta</taxon>
        <taxon>Magnoliopsida</taxon>
        <taxon>eudicotyledons</taxon>
        <taxon>Gunneridae</taxon>
        <taxon>Pentapetalae</taxon>
        <taxon>asterids</taxon>
        <taxon>lamiids</taxon>
        <taxon>Lamiales</taxon>
        <taxon>Phrymaceae</taxon>
        <taxon>Erythranthe</taxon>
    </lineage>
</organism>
<evidence type="ECO:0000313" key="2">
    <source>
        <dbReference type="EMBL" id="EYU43979.1"/>
    </source>
</evidence>
<reference evidence="2 3" key="1">
    <citation type="journal article" date="2013" name="Proc. Natl. Acad. Sci. U.S.A.">
        <title>Fine-scale variation in meiotic recombination in Mimulus inferred from population shotgun sequencing.</title>
        <authorList>
            <person name="Hellsten U."/>
            <person name="Wright K.M."/>
            <person name="Jenkins J."/>
            <person name="Shu S."/>
            <person name="Yuan Y."/>
            <person name="Wessler S.R."/>
            <person name="Schmutz J."/>
            <person name="Willis J.H."/>
            <person name="Rokhsar D.S."/>
        </authorList>
    </citation>
    <scope>NUCLEOTIDE SEQUENCE [LARGE SCALE GENOMIC DNA]</scope>
    <source>
        <strain evidence="3">cv. DUN x IM62</strain>
    </source>
</reference>
<sequence>MASKEDLIRIGIEGFRLVDEYMEKKGRSAAPKKPSYATKQRPNFPRENINRQTCMYQYQPQRAPLHQVIKPVSSNEIVNSYEAVQFRDGVSVMDYSKRNMLY</sequence>
<dbReference type="PANTHER" id="PTHR33484:SF12">
    <property type="entry name" value="AP2_ERF DOMAIN-CONTAINING PROTEIN"/>
    <property type="match status" value="1"/>
</dbReference>
<evidence type="ECO:0000313" key="3">
    <source>
        <dbReference type="Proteomes" id="UP000030748"/>
    </source>
</evidence>
<dbReference type="EMBL" id="KI630229">
    <property type="protein sequence ID" value="EYU43979.1"/>
    <property type="molecule type" value="Genomic_DNA"/>
</dbReference>
<dbReference type="Proteomes" id="UP000030748">
    <property type="component" value="Unassembled WGS sequence"/>
</dbReference>
<dbReference type="PANTHER" id="PTHR33484">
    <property type="entry name" value="BNAC07G33360D PROTEIN"/>
    <property type="match status" value="1"/>
</dbReference>
<accession>A0A022RVB2</accession>
<feature type="region of interest" description="Disordered" evidence="1">
    <location>
        <begin position="25"/>
        <end position="49"/>
    </location>
</feature>
<protein>
    <submittedName>
        <fullName evidence="2">Uncharacterized protein</fullName>
    </submittedName>
</protein>
<keyword evidence="3" id="KW-1185">Reference proteome</keyword>
<gene>
    <name evidence="2" type="ORF">MIMGU_mgv1a016899mg</name>
</gene>